<comment type="caution">
    <text evidence="2">The sequence shown here is derived from an EMBL/GenBank/DDBJ whole genome shotgun (WGS) entry which is preliminary data.</text>
</comment>
<reference evidence="2 3" key="1">
    <citation type="journal article" date="2019" name="Int. J. Syst. Evol. Microbiol.">
        <title>The Global Catalogue of Microorganisms (GCM) 10K type strain sequencing project: providing services to taxonomists for standard genome sequencing and annotation.</title>
        <authorList>
            <consortium name="The Broad Institute Genomics Platform"/>
            <consortium name="The Broad Institute Genome Sequencing Center for Infectious Disease"/>
            <person name="Wu L."/>
            <person name="Ma J."/>
        </authorList>
    </citation>
    <scope>NUCLEOTIDE SEQUENCE [LARGE SCALE GENOMIC DNA]</scope>
    <source>
        <strain evidence="2 3">JCM 16211</strain>
    </source>
</reference>
<evidence type="ECO:0008006" key="4">
    <source>
        <dbReference type="Google" id="ProtNLM"/>
    </source>
</evidence>
<dbReference type="Proteomes" id="UP001501221">
    <property type="component" value="Unassembled WGS sequence"/>
</dbReference>
<dbReference type="RefSeq" id="WP_343985157.1">
    <property type="nucleotide sequence ID" value="NZ_BAAAFM010000001.1"/>
</dbReference>
<protein>
    <recommendedName>
        <fullName evidence="4">Prepilin-type N-terminal cleavage/methylation domain-containing protein</fullName>
    </recommendedName>
</protein>
<evidence type="ECO:0000256" key="1">
    <source>
        <dbReference type="SAM" id="Phobius"/>
    </source>
</evidence>
<organism evidence="2 3">
    <name type="scientific">Kangiella japonica</name>
    <dbReference type="NCBI Taxonomy" id="647384"/>
    <lineage>
        <taxon>Bacteria</taxon>
        <taxon>Pseudomonadati</taxon>
        <taxon>Pseudomonadota</taxon>
        <taxon>Gammaproteobacteria</taxon>
        <taxon>Kangiellales</taxon>
        <taxon>Kangiellaceae</taxon>
        <taxon>Kangiella</taxon>
    </lineage>
</organism>
<dbReference type="InterPro" id="IPR012902">
    <property type="entry name" value="N_methyl_site"/>
</dbReference>
<dbReference type="Pfam" id="PF16074">
    <property type="entry name" value="PilW"/>
    <property type="match status" value="1"/>
</dbReference>
<proteinExistence type="predicted"/>
<gene>
    <name evidence="2" type="ORF">GCM10009123_01010</name>
</gene>
<keyword evidence="1" id="KW-0812">Transmembrane</keyword>
<feature type="transmembrane region" description="Helical" evidence="1">
    <location>
        <begin position="12"/>
        <end position="36"/>
    </location>
</feature>
<accession>A0ABN0STH2</accession>
<keyword evidence="1" id="KW-1133">Transmembrane helix</keyword>
<evidence type="ECO:0000313" key="2">
    <source>
        <dbReference type="EMBL" id="GAA0197581.1"/>
    </source>
</evidence>
<dbReference type="InterPro" id="IPR032092">
    <property type="entry name" value="PilW"/>
</dbReference>
<dbReference type="EMBL" id="BAAAFM010000001">
    <property type="protein sequence ID" value="GAA0197581.1"/>
    <property type="molecule type" value="Genomic_DNA"/>
</dbReference>
<dbReference type="Pfam" id="PF07963">
    <property type="entry name" value="N_methyl"/>
    <property type="match status" value="1"/>
</dbReference>
<name>A0ABN0STH2_9GAMM</name>
<evidence type="ECO:0000313" key="3">
    <source>
        <dbReference type="Proteomes" id="UP001501221"/>
    </source>
</evidence>
<dbReference type="PROSITE" id="PS00409">
    <property type="entry name" value="PROKAR_NTER_METHYL"/>
    <property type="match status" value="1"/>
</dbReference>
<dbReference type="NCBIfam" id="TIGR02532">
    <property type="entry name" value="IV_pilin_GFxxxE"/>
    <property type="match status" value="1"/>
</dbReference>
<keyword evidence="3" id="KW-1185">Reference proteome</keyword>
<keyword evidence="1" id="KW-0472">Membrane</keyword>
<sequence>MKASIQKRTQGFTLVELMVGMVLGLILIAGVFTVYLSSKKTNNTSQGVLGAQSDAQLALSFMKEDIAKAGWVNNSSLGYSLPSPVPLDYSTYEGGAGPDILKIHFESCDSSQPDNDCVGAGIDDADCNGQAVTPGDIIENIYQVTDGVLTCNGEPLISNVEDFQVLYGELVGTNLNYVTADNITNATNVRSIRFGLLLTSEQNTSDATIARNINLLGKDISVNDKKLHFKYETTVVLHNRPSGI</sequence>